<accession>A0A7J6AXI4</accession>
<keyword evidence="20" id="KW-0472">Membrane</keyword>
<feature type="domain" description="PPIase cyclophilin-type" evidence="30">
    <location>
        <begin position="2911"/>
        <end position="3067"/>
    </location>
</feature>
<evidence type="ECO:0000256" key="22">
    <source>
        <dbReference type="ARBA" id="ARBA00023242"/>
    </source>
</evidence>
<name>A0A7J6AXI4_AMEME</name>
<feature type="domain" description="RanBP2-type" evidence="32">
    <location>
        <begin position="1671"/>
        <end position="1700"/>
    </location>
</feature>
<dbReference type="Gene3D" id="4.10.1060.10">
    <property type="entry name" value="Zinc finger, RanBP2-type"/>
    <property type="match status" value="6"/>
</dbReference>
<comment type="similarity">
    <text evidence="23">Belongs to the RanBP2 E3 ligase family.</text>
</comment>
<evidence type="ECO:0000256" key="9">
    <source>
        <dbReference type="ARBA" id="ARBA00022723"/>
    </source>
</evidence>
<feature type="compositionally biased region" description="Polar residues" evidence="29">
    <location>
        <begin position="958"/>
        <end position="968"/>
    </location>
</feature>
<keyword evidence="14" id="KW-0862">Zinc</keyword>
<feature type="domain" description="RanBP2-type" evidence="32">
    <location>
        <begin position="1465"/>
        <end position="1494"/>
    </location>
</feature>
<dbReference type="FunFam" id="2.40.100.10:FF:000020">
    <property type="entry name" value="E3 SUMO-protein ligase RanBP2"/>
    <property type="match status" value="1"/>
</dbReference>
<evidence type="ECO:0000256" key="26">
    <source>
        <dbReference type="PROSITE-ProRule" id="PRU00322"/>
    </source>
</evidence>
<feature type="region of interest" description="Disordered" evidence="29">
    <location>
        <begin position="1284"/>
        <end position="1312"/>
    </location>
</feature>
<feature type="region of interest" description="Disordered" evidence="29">
    <location>
        <begin position="1354"/>
        <end position="1389"/>
    </location>
</feature>
<dbReference type="FunFam" id="2.30.29.30:FF:000018">
    <property type="entry name" value="E3 SUMO-protein ligase RanBP2"/>
    <property type="match status" value="4"/>
</dbReference>
<feature type="compositionally biased region" description="Basic and acidic residues" evidence="29">
    <location>
        <begin position="1284"/>
        <end position="1307"/>
    </location>
</feature>
<evidence type="ECO:0000256" key="19">
    <source>
        <dbReference type="ARBA" id="ARBA00023132"/>
    </source>
</evidence>
<evidence type="ECO:0000256" key="28">
    <source>
        <dbReference type="SAM" id="Coils"/>
    </source>
</evidence>
<keyword evidence="6" id="KW-1017">Isopeptide bond</keyword>
<feature type="region of interest" description="Disordered" evidence="29">
    <location>
        <begin position="2613"/>
        <end position="2666"/>
    </location>
</feature>
<keyword evidence="4" id="KW-0813">Transport</keyword>
<keyword evidence="8" id="KW-0808">Transferase</keyword>
<keyword evidence="27" id="KW-0802">TPR repeat</keyword>
<keyword evidence="12" id="KW-0833">Ubl conjugation pathway</keyword>
<evidence type="ECO:0000256" key="14">
    <source>
        <dbReference type="ARBA" id="ARBA00022833"/>
    </source>
</evidence>
<dbReference type="FunFam" id="1.25.40.10:FF:000114">
    <property type="entry name" value="E3 SUMO-protein ligase RanBP2 isoform X1"/>
    <property type="match status" value="1"/>
</dbReference>
<evidence type="ECO:0000256" key="13">
    <source>
        <dbReference type="ARBA" id="ARBA00022816"/>
    </source>
</evidence>
<dbReference type="Proteomes" id="UP000593565">
    <property type="component" value="Unassembled WGS sequence"/>
</dbReference>
<feature type="compositionally biased region" description="Low complexity" evidence="29">
    <location>
        <begin position="1589"/>
        <end position="1598"/>
    </location>
</feature>
<dbReference type="GO" id="GO:0019789">
    <property type="term" value="F:SUMO transferase activity"/>
    <property type="evidence" value="ECO:0007669"/>
    <property type="project" value="UniProtKB-ARBA"/>
</dbReference>
<dbReference type="InterPro" id="IPR029000">
    <property type="entry name" value="Cyclophilin-like_dom_sf"/>
</dbReference>
<dbReference type="GO" id="GO:0031965">
    <property type="term" value="C:nuclear membrane"/>
    <property type="evidence" value="ECO:0007669"/>
    <property type="project" value="UniProtKB-SubCell"/>
</dbReference>
<evidence type="ECO:0000256" key="16">
    <source>
        <dbReference type="ARBA" id="ARBA00022884"/>
    </source>
</evidence>
<evidence type="ECO:0000313" key="34">
    <source>
        <dbReference type="Proteomes" id="UP000593565"/>
    </source>
</evidence>
<feature type="region of interest" description="Disordered" evidence="29">
    <location>
        <begin position="1125"/>
        <end position="1156"/>
    </location>
</feature>
<organism evidence="33 34">
    <name type="scientific">Ameiurus melas</name>
    <name type="common">Black bullhead</name>
    <name type="synonym">Silurus melas</name>
    <dbReference type="NCBI Taxonomy" id="219545"/>
    <lineage>
        <taxon>Eukaryota</taxon>
        <taxon>Metazoa</taxon>
        <taxon>Chordata</taxon>
        <taxon>Craniata</taxon>
        <taxon>Vertebrata</taxon>
        <taxon>Euteleostomi</taxon>
        <taxon>Actinopterygii</taxon>
        <taxon>Neopterygii</taxon>
        <taxon>Teleostei</taxon>
        <taxon>Ostariophysi</taxon>
        <taxon>Siluriformes</taxon>
        <taxon>Ictaluridae</taxon>
        <taxon>Ameiurus</taxon>
    </lineage>
</organism>
<evidence type="ECO:0000256" key="1">
    <source>
        <dbReference type="ARBA" id="ARBA00004126"/>
    </source>
</evidence>
<evidence type="ECO:0000259" key="31">
    <source>
        <dbReference type="PROSITE" id="PS50196"/>
    </source>
</evidence>
<dbReference type="SMART" id="SM00028">
    <property type="entry name" value="TPR"/>
    <property type="match status" value="1"/>
</dbReference>
<keyword evidence="21" id="KW-1015">Disulfide bond</keyword>
<evidence type="ECO:0000256" key="21">
    <source>
        <dbReference type="ARBA" id="ARBA00023157"/>
    </source>
</evidence>
<dbReference type="GO" id="GO:0005737">
    <property type="term" value="C:cytoplasm"/>
    <property type="evidence" value="ECO:0007669"/>
    <property type="project" value="TreeGrafter"/>
</dbReference>
<evidence type="ECO:0000256" key="27">
    <source>
        <dbReference type="PROSITE-ProRule" id="PRU00339"/>
    </source>
</evidence>
<feature type="domain" description="RanBD1" evidence="31">
    <location>
        <begin position="1149"/>
        <end position="1285"/>
    </location>
</feature>
<feature type="region of interest" description="Disordered" evidence="29">
    <location>
        <begin position="1785"/>
        <end position="1809"/>
    </location>
</feature>
<evidence type="ECO:0000259" key="32">
    <source>
        <dbReference type="PROSITE" id="PS50199"/>
    </source>
</evidence>
<evidence type="ECO:0000256" key="15">
    <source>
        <dbReference type="ARBA" id="ARBA00022843"/>
    </source>
</evidence>
<evidence type="ECO:0000256" key="5">
    <source>
        <dbReference type="ARBA" id="ARBA00022481"/>
    </source>
</evidence>
<comment type="subcellular location">
    <subcellularLocation>
        <location evidence="1">Nucleus membrane</location>
    </subcellularLocation>
    <subcellularLocation>
        <location evidence="2">Nucleus</location>
        <location evidence="2">Nuclear pore complex</location>
    </subcellularLocation>
</comment>
<keyword evidence="19" id="KW-0811">Translocation</keyword>
<dbReference type="SUPFAM" id="SSF90209">
    <property type="entry name" value="Ran binding protein zinc finger-like"/>
    <property type="match status" value="5"/>
</dbReference>
<feature type="domain" description="RanBD1" evidence="31">
    <location>
        <begin position="2755"/>
        <end position="2890"/>
    </location>
</feature>
<dbReference type="SUPFAM" id="SSF48452">
    <property type="entry name" value="TPR-like"/>
    <property type="match status" value="1"/>
</dbReference>
<dbReference type="PROSITE" id="PS50005">
    <property type="entry name" value="TPR"/>
    <property type="match status" value="1"/>
</dbReference>
<evidence type="ECO:0000256" key="7">
    <source>
        <dbReference type="ARBA" id="ARBA00022553"/>
    </source>
</evidence>
<feature type="domain" description="RanBD1" evidence="31">
    <location>
        <begin position="2233"/>
        <end position="2369"/>
    </location>
</feature>
<dbReference type="GO" id="GO:0006457">
    <property type="term" value="P:protein folding"/>
    <property type="evidence" value="ECO:0007669"/>
    <property type="project" value="InterPro"/>
</dbReference>
<feature type="compositionally biased region" description="Polar residues" evidence="29">
    <location>
        <begin position="1000"/>
        <end position="1016"/>
    </location>
</feature>
<feature type="region of interest" description="Disordered" evidence="29">
    <location>
        <begin position="1567"/>
        <end position="1606"/>
    </location>
</feature>
<dbReference type="InterPro" id="IPR019734">
    <property type="entry name" value="TPR_rpt"/>
</dbReference>
<dbReference type="Pfam" id="PF00160">
    <property type="entry name" value="Pro_isomerase"/>
    <property type="match status" value="1"/>
</dbReference>
<keyword evidence="11 26" id="KW-0863">Zinc-finger</keyword>
<feature type="compositionally biased region" description="Basic and acidic residues" evidence="29">
    <location>
        <begin position="2401"/>
        <end position="2413"/>
    </location>
</feature>
<feature type="compositionally biased region" description="Low complexity" evidence="29">
    <location>
        <begin position="1641"/>
        <end position="1661"/>
    </location>
</feature>
<protein>
    <recommendedName>
        <fullName evidence="24">E3 SUMO-protein ligase RanBP2</fullName>
    </recommendedName>
    <alternativeName>
        <fullName evidence="25">Ran-binding protein 2</fullName>
    </alternativeName>
</protein>
<evidence type="ECO:0000256" key="4">
    <source>
        <dbReference type="ARBA" id="ARBA00022448"/>
    </source>
</evidence>
<feature type="domain" description="RanBP2-type" evidence="32">
    <location>
        <begin position="1410"/>
        <end position="1439"/>
    </location>
</feature>
<keyword evidence="22" id="KW-0539">Nucleus</keyword>
<dbReference type="GO" id="GO:0003755">
    <property type="term" value="F:peptidyl-prolyl cis-trans isomerase activity"/>
    <property type="evidence" value="ECO:0007669"/>
    <property type="project" value="InterPro"/>
</dbReference>
<dbReference type="InterPro" id="IPR001876">
    <property type="entry name" value="Znf_RanBP2"/>
</dbReference>
<evidence type="ECO:0000256" key="11">
    <source>
        <dbReference type="ARBA" id="ARBA00022771"/>
    </source>
</evidence>
<keyword evidence="15" id="KW-0832">Ubl conjugation</keyword>
<dbReference type="GO" id="GO:0015031">
    <property type="term" value="P:protein transport"/>
    <property type="evidence" value="ECO:0007669"/>
    <property type="project" value="UniProtKB-KW"/>
</dbReference>
<feature type="repeat" description="TPR" evidence="27">
    <location>
        <begin position="60"/>
        <end position="93"/>
    </location>
</feature>
<dbReference type="InterPro" id="IPR045255">
    <property type="entry name" value="RanBP1-like"/>
</dbReference>
<feature type="domain" description="RanBD1" evidence="31">
    <location>
        <begin position="1939"/>
        <end position="2075"/>
    </location>
</feature>
<dbReference type="PROSITE" id="PS50199">
    <property type="entry name" value="ZF_RANBP2_2"/>
    <property type="match status" value="6"/>
</dbReference>
<dbReference type="PROSITE" id="PS50072">
    <property type="entry name" value="CSA_PPIASE_2"/>
    <property type="match status" value="1"/>
</dbReference>
<evidence type="ECO:0000256" key="17">
    <source>
        <dbReference type="ARBA" id="ARBA00022927"/>
    </source>
</evidence>
<evidence type="ECO:0000256" key="25">
    <source>
        <dbReference type="ARBA" id="ARBA00081161"/>
    </source>
</evidence>
<feature type="compositionally biased region" description="Low complexity" evidence="29">
    <location>
        <begin position="2466"/>
        <end position="2480"/>
    </location>
</feature>
<feature type="domain" description="RanBP2-type" evidence="32">
    <location>
        <begin position="1751"/>
        <end position="1780"/>
    </location>
</feature>
<feature type="region of interest" description="Disordered" evidence="29">
    <location>
        <begin position="958"/>
        <end position="1016"/>
    </location>
</feature>
<keyword evidence="5" id="KW-0488">Methylation</keyword>
<evidence type="ECO:0000259" key="30">
    <source>
        <dbReference type="PROSITE" id="PS50072"/>
    </source>
</evidence>
<dbReference type="InterPro" id="IPR000156">
    <property type="entry name" value="Ran_bind_dom"/>
</dbReference>
<keyword evidence="9" id="KW-0479">Metal-binding</keyword>
<keyword evidence="7" id="KW-0597">Phosphoprotein</keyword>
<evidence type="ECO:0000256" key="8">
    <source>
        <dbReference type="ARBA" id="ARBA00022679"/>
    </source>
</evidence>
<dbReference type="InterPro" id="IPR011990">
    <property type="entry name" value="TPR-like_helical_dom_sf"/>
</dbReference>
<dbReference type="InterPro" id="IPR011993">
    <property type="entry name" value="PH-like_dom_sf"/>
</dbReference>
<evidence type="ECO:0000256" key="24">
    <source>
        <dbReference type="ARBA" id="ARBA00070141"/>
    </source>
</evidence>
<dbReference type="SMART" id="SM00547">
    <property type="entry name" value="ZnF_RBZ"/>
    <property type="match status" value="6"/>
</dbReference>
<evidence type="ECO:0000313" key="33">
    <source>
        <dbReference type="EMBL" id="KAF4086681.1"/>
    </source>
</evidence>
<dbReference type="SUPFAM" id="SSF50891">
    <property type="entry name" value="Cyclophilin-like"/>
    <property type="match status" value="1"/>
</dbReference>
<gene>
    <name evidence="33" type="ORF">AMELA_G00087110</name>
</gene>
<sequence length="3068" mass="342001">MRRSKADVERYISSVESLSPSQNQKPAKGFLFAKLYFEAKEYELAKRHVSAYLTVQVRDPKAHRFLGQLYELEGEIEKAVGCYKRSVDLNPAQRDLVLKVAELLCSKPELDSRAEFWVEKSAKLFPGHPAVFDLREKLLSVQGQQGWNQLYDLLQSELQLRPYDAHVNRRLVQLYCMDGQLEEAAKHCLAVENTGVLRHSLDWYTTVVQTLQEYVAQPSESSNGKAWRKFQKELLLAHCNLLRLTLAEKDCKEGVNALQSFDHAMQSLKNTASKAMDELLEVFTEMRAHLYLYAGTLLLKMPVEKQQQWRAVVDSAALCYLLAYQVPGPKSEKGERASPKPLKALACYRQSQAGHMLLNLQQDVKEVVEVSGNRIGQEKMFEMLFSKQDPVDLSFIRNDNFSIISTQSPDIYELAKWDSGSILHCGDLQHLTWLGLQWSMMGQRPALKDWLKQLFPRLTLETSKLDTNTPESICLLDLEVFLCGVVFTSHTQLQETAKISATSQLHEPRCLPLQLMKLLSTERQREWWDAVYNLIHKKAVPNTSAKLRMIVQHGLNTLRARVKHGLQPALLIHWAKHLSIMGDGVNSYYDQKEYVGRSVHYWHVVLPLLEKIEKRRSIPEPLDPLFKHFTSKDLQVSEIKGYEEEAMIAFATILDIEGKTDQAILKLEQLNCISSYWHLARIYQRLSEEAGNGVEETQDMCLNFLHQFKKYLSKVYHASADDVEKLPVSMEEIMDLLNDVNQQLGESGEAVDGVHEGLRMTSSPHSFTGPAMAASHKFSMSSPAKSVLSPSKRSVFSPKTPPHWVEDQKSILQMLCQKVEALKNEVQDLRYNSSGSTESPFQRVYGRNYAADAFQEPFSATQSLHGVPLTVATTGPSVYYSQSPAYNSQHLLRTAANVTPSQAPVYGMNRLPQPHMYTSPLQTGVSRYPQDPVFGTPFRFESPSTNVLSPYSEEYYSHNVSQPSTNPTLPEPGYFTKPSVIPAQSSKSSEGKSVDLKMSVGQQNPVETSKTGARSASQMIPTAAAFKFNSNFKSNDGDFTFSSAEVKNNSESLLGLLTSDNPSRTEGHSALTSQSQDPTHSHSGGFSFASKNAFSFVDGTQGKTTLIGKSGKAYDSANVTKLVTREESDEKCVESDDSTHVEEDEDGPHFEPIVPLPNKIDVKTGEEEEEEMFCTRAKLFRFETEAKEWKERGIGSIKILKHKTSGKYRLLMRREQVLKICANHYITADMVLKPNAGSDKSWVWYAIDYADEMPKTEQLAIRFKTADEAALFKQKFEEAQRAIRKHPEIQDDLKESKPLKPETKPADGFKSTLAPSTGAFTFGLRGSSKDASDASFKEFGTQIPFSFKFGTQTTVTPSSKGDAKSGQWEAPTDHSIPEQKSNSSVQKISSSSVPPTFSFESGFGSQFVKKPGQWDCPTCAVRNESSATSCVACQTSNSSSKTTSAPETTKTFSFESGFGSQFVKKPGQWDCPTCAVRNESSATSCVACQTSNSSSKTTSAPETTKQSMSLQNPNQLKENDSKPSTFVDSNKNIDLKTLFAKKEGEWDCNICSVRNKSLSKECVACSSPNPCGDSKPESKPAEGLKSAPTSSTGTFTFGLGESSKDASNDPSFKAFEYQIPFSFKFGTQPSSQGDAKLQQGSNSSMQKVSSSSSVPSSLSRGSGFGSQFVKKPGQWDCSTCAVRNEPSASTCIACQAKPAAAPESTTESGSYGFGKFVKKDGQWDCDACLVRNEAAETKCVSCNTPCSSRKNEAQWDCAECLVRNEGTSSHCVSCQKPKAGKADTFPFGQGRKETPPTTQVETSSSSSKFSLSVPGLTRFGLKGSESKPANSGSASMCLKNIAEQHREKEVSSSSVQSVSNPIHDDCPLISGKQNASSFADLAQSSQGNFQFGQQDPSFRGFPGTGEKLFTSFLQSQKADTSLDQEEEDMYKTEENDDIQFEPVVKMPEKVDLVTGEEDEECLYTIRAKLFRFDNETHQWKERGVGNLKFLKNNQNGRLRVLMRREQVLKVCANHWITTTMNLKPLSGSDRAWVWLANDTSDGDPKLEQLAAKFKTPELAVEFKQKFEECQRLLLDIPLQTPHKLANSDRTANLIQKAEEMKSGLKDLKSFLTYDGMKDKHEVSDVTRANNISALFSKPHSESTGPTLEWDNYDLQEDILDESADTSVYASPLASSPLQKNLFRFGEPSTKFSFNFQPILSPSKSPAKLNQSGTSVGTDDEQEINQEEERDGQYFEPVVPMPDVVELLNGEENEQIVFSHRAKLYRYDKDLSQWKERGIGDIKILQNYDTRRTRLVMRRDQVLKLCANHWISSDMKLEPMKGSEKAWIWSAFDFAEGEGKVEQLAVRFKLLETANSFKEFFEKAKDAQEKETLLVSASPREVLTSPKSLCGKAAIAVLEETTKEKTEQPSESTHEPAVTLSPHNTSKAVVSPPKFVFGTDIVQKIFSTPVSSKQMVSCPPTSPEDQASGSASSSKTAESKTITPFKVPEKVSSKTPDEVRTAGDSYDSDIEVLFEQKPTKEQAELSRKLMLPSTFFIYKNKPGYVSDGSDDEDYETAVRNLKGRLYPDCATPGSAQASRDAEEPECVLVWEKKPTLEEERRAKSLQLPLTFFCDTSSDADTEPDRPEDFGTELQKVQQAQSEINRQAKTSESRSDPPATADNGRPIDLSTKTHEAETSADSNTTQGVPAFTFDSPSLFTFAELAKQSVEFAFIKKDSDFSWENAGRAIFITTATASRNEDEDKAGSDEDVANNDIHFEPIVSLPEVEVKSGEEDEEILFKQRAKLFRWDRDLNQWKERGVGDLKILFHPVKKCYRVLMRREQILKVCANHTINKDMELKPMNNATNALVWMANDYAEGDAKVEQLAAKFKTPELAESFRKTFTDCQRCMSQVDLAQSSKVMELSRQSNPEVFLTVAADDETIGKITIELFVNIVPKTAENFRALCTGEKGFGYRNSIFHRIIPDFMCQGGDVTNQDGSGGRSIYGDRFEDENFDVRHTGPGILSMANRGRDTNNSQFFITLKKTEHLDFKHVAFGVVKDGMDVVKRMGELGSRKGVPSKRITVVDCGQL</sequence>
<comment type="caution">
    <text evidence="33">The sequence shown here is derived from an EMBL/GenBank/DDBJ whole genome shotgun (WGS) entry which is preliminary data.</text>
</comment>
<feature type="compositionally biased region" description="Basic and acidic residues" evidence="29">
    <location>
        <begin position="1125"/>
        <end position="1141"/>
    </location>
</feature>
<keyword evidence="19" id="KW-0906">Nuclear pore complex</keyword>
<dbReference type="SMART" id="SM00160">
    <property type="entry name" value="RanBD"/>
    <property type="match status" value="4"/>
</dbReference>
<dbReference type="Gene3D" id="2.40.100.10">
    <property type="entry name" value="Cyclophilin-like"/>
    <property type="match status" value="1"/>
</dbReference>
<feature type="domain" description="RanBP2-type" evidence="32">
    <location>
        <begin position="1542"/>
        <end position="1571"/>
    </location>
</feature>
<dbReference type="InterPro" id="IPR022011">
    <property type="entry name" value="IR1-M"/>
</dbReference>
<dbReference type="InterPro" id="IPR036443">
    <property type="entry name" value="Znf_RanBP2_sf"/>
</dbReference>
<keyword evidence="16" id="KW-0694">RNA-binding</keyword>
<feature type="compositionally biased region" description="Polar residues" evidence="29">
    <location>
        <begin position="2202"/>
        <end position="2216"/>
    </location>
</feature>
<evidence type="ECO:0000256" key="18">
    <source>
        <dbReference type="ARBA" id="ARBA00022990"/>
    </source>
</evidence>
<keyword evidence="34" id="KW-1185">Reference proteome</keyword>
<dbReference type="Gene3D" id="2.30.29.30">
    <property type="entry name" value="Pleckstrin-homology domain (PH domain)/Phosphotyrosine-binding domain (PTB)"/>
    <property type="match status" value="4"/>
</dbReference>
<reference evidence="33 34" key="1">
    <citation type="submission" date="2020-02" db="EMBL/GenBank/DDBJ databases">
        <title>A chromosome-scale genome assembly of the black bullhead catfish (Ameiurus melas).</title>
        <authorList>
            <person name="Wen M."/>
            <person name="Zham M."/>
            <person name="Cabau C."/>
            <person name="Klopp C."/>
            <person name="Donnadieu C."/>
            <person name="Roques C."/>
            <person name="Bouchez O."/>
            <person name="Lampietro C."/>
            <person name="Jouanno E."/>
            <person name="Herpin A."/>
            <person name="Louis A."/>
            <person name="Berthelot C."/>
            <person name="Parey E."/>
            <person name="Roest-Crollius H."/>
            <person name="Braasch I."/>
            <person name="Postlethwait J."/>
            <person name="Robinson-Rechavi M."/>
            <person name="Echchiki A."/>
            <person name="Begum T."/>
            <person name="Montfort J."/>
            <person name="Schartl M."/>
            <person name="Bobe J."/>
            <person name="Guiguen Y."/>
        </authorList>
    </citation>
    <scope>NUCLEOTIDE SEQUENCE [LARGE SCALE GENOMIC DNA]</scope>
    <source>
        <strain evidence="33">M_S1</strain>
        <tissue evidence="33">Blood</tissue>
    </source>
</reference>
<dbReference type="GO" id="GO:0051168">
    <property type="term" value="P:nuclear export"/>
    <property type="evidence" value="ECO:0007669"/>
    <property type="project" value="UniProtKB-ARBA"/>
</dbReference>
<dbReference type="PROSITE" id="PS00170">
    <property type="entry name" value="CSA_PPIASE_1"/>
    <property type="match status" value="1"/>
</dbReference>
<proteinExistence type="inferred from homology"/>
<feature type="region of interest" description="Disordered" evidence="29">
    <location>
        <begin position="2202"/>
        <end position="2221"/>
    </location>
</feature>
<dbReference type="FunFam" id="4.10.1060.10:FF:000003">
    <property type="entry name" value="E3 SUMO-protein ligase RanBP2"/>
    <property type="match status" value="5"/>
</dbReference>
<dbReference type="GO" id="GO:0008270">
    <property type="term" value="F:zinc ion binding"/>
    <property type="evidence" value="ECO:0007669"/>
    <property type="project" value="UniProtKB-KW"/>
</dbReference>
<keyword evidence="17" id="KW-0653">Protein transport</keyword>
<keyword evidence="10" id="KW-0677">Repeat</keyword>
<evidence type="ECO:0000256" key="10">
    <source>
        <dbReference type="ARBA" id="ARBA00022737"/>
    </source>
</evidence>
<feature type="region of interest" description="Disordered" evidence="29">
    <location>
        <begin position="1491"/>
        <end position="1527"/>
    </location>
</feature>
<feature type="region of interest" description="Disordered" evidence="29">
    <location>
        <begin position="2451"/>
        <end position="2502"/>
    </location>
</feature>
<evidence type="ECO:0000256" key="6">
    <source>
        <dbReference type="ARBA" id="ARBA00022499"/>
    </source>
</evidence>
<dbReference type="PANTHER" id="PTHR23138">
    <property type="entry name" value="RAN BINDING PROTEIN"/>
    <property type="match status" value="1"/>
</dbReference>
<dbReference type="PROSITE" id="PS50196">
    <property type="entry name" value="RANBD1"/>
    <property type="match status" value="4"/>
</dbReference>
<dbReference type="InterPro" id="IPR002130">
    <property type="entry name" value="Cyclophilin-type_PPIase_dom"/>
</dbReference>
<keyword evidence="28" id="KW-0175">Coiled coil</keyword>
<evidence type="ECO:0000256" key="12">
    <source>
        <dbReference type="ARBA" id="ARBA00022786"/>
    </source>
</evidence>
<dbReference type="Gene3D" id="1.25.40.10">
    <property type="entry name" value="Tetratricopeptide repeat domain"/>
    <property type="match status" value="1"/>
</dbReference>
<dbReference type="PROSITE" id="PS01358">
    <property type="entry name" value="ZF_RANBP2_1"/>
    <property type="match status" value="6"/>
</dbReference>
<dbReference type="GO" id="GO:0051028">
    <property type="term" value="P:mRNA transport"/>
    <property type="evidence" value="ECO:0007669"/>
    <property type="project" value="UniProtKB-KW"/>
</dbReference>
<dbReference type="InterPro" id="IPR020892">
    <property type="entry name" value="Cyclophilin-type_PPIase_CS"/>
</dbReference>
<evidence type="ECO:0000256" key="3">
    <source>
        <dbReference type="ARBA" id="ARBA00004718"/>
    </source>
</evidence>
<feature type="region of interest" description="Disordered" evidence="29">
    <location>
        <begin position="1055"/>
        <end position="1085"/>
    </location>
</feature>
<keyword evidence="18" id="KW-0007">Acetylation</keyword>
<evidence type="ECO:0000256" key="2">
    <source>
        <dbReference type="ARBA" id="ARBA00004567"/>
    </source>
</evidence>
<dbReference type="Pfam" id="PF00638">
    <property type="entry name" value="Ran_BP1"/>
    <property type="match status" value="4"/>
</dbReference>
<dbReference type="Pfam" id="PF00641">
    <property type="entry name" value="Zn_ribbon_RanBP"/>
    <property type="match status" value="6"/>
</dbReference>
<dbReference type="GO" id="GO:0005096">
    <property type="term" value="F:GTPase activator activity"/>
    <property type="evidence" value="ECO:0007669"/>
    <property type="project" value="TreeGrafter"/>
</dbReference>
<evidence type="ECO:0000256" key="29">
    <source>
        <dbReference type="SAM" id="MobiDB-lite"/>
    </source>
</evidence>
<evidence type="ECO:0000256" key="20">
    <source>
        <dbReference type="ARBA" id="ARBA00023136"/>
    </source>
</evidence>
<evidence type="ECO:0000256" key="23">
    <source>
        <dbReference type="ARBA" id="ARBA00061164"/>
    </source>
</evidence>
<dbReference type="GO" id="GO:0005643">
    <property type="term" value="C:nuclear pore"/>
    <property type="evidence" value="ECO:0007669"/>
    <property type="project" value="UniProtKB-SubCell"/>
</dbReference>
<dbReference type="Pfam" id="PF12185">
    <property type="entry name" value="IR1-M"/>
    <property type="match status" value="2"/>
</dbReference>
<comment type="pathway">
    <text evidence="3">Protein modification; protein sumoylation.</text>
</comment>
<dbReference type="GO" id="GO:0003723">
    <property type="term" value="F:RNA binding"/>
    <property type="evidence" value="ECO:0007669"/>
    <property type="project" value="UniProtKB-KW"/>
</dbReference>
<feature type="domain" description="RanBP2-type" evidence="32">
    <location>
        <begin position="1719"/>
        <end position="1748"/>
    </location>
</feature>
<dbReference type="PRINTS" id="PR00153">
    <property type="entry name" value="CSAPPISMRASE"/>
</dbReference>
<feature type="compositionally biased region" description="Polar residues" evidence="29">
    <location>
        <begin position="2633"/>
        <end position="2646"/>
    </location>
</feature>
<feature type="compositionally biased region" description="Basic and acidic residues" evidence="29">
    <location>
        <begin position="2486"/>
        <end position="2500"/>
    </location>
</feature>
<dbReference type="EMBL" id="JAAGNN010000007">
    <property type="protein sequence ID" value="KAF4086681.1"/>
    <property type="molecule type" value="Genomic_DNA"/>
</dbReference>
<dbReference type="SUPFAM" id="SSF50729">
    <property type="entry name" value="PH domain-like"/>
    <property type="match status" value="4"/>
</dbReference>
<feature type="compositionally biased region" description="Low complexity" evidence="29">
    <location>
        <begin position="1379"/>
        <end position="1389"/>
    </location>
</feature>
<feature type="coiled-coil region" evidence="28">
    <location>
        <begin position="805"/>
        <end position="832"/>
    </location>
</feature>
<keyword evidence="13" id="KW-0509">mRNA transport</keyword>
<feature type="region of interest" description="Disordered" evidence="29">
    <location>
        <begin position="1628"/>
        <end position="1662"/>
    </location>
</feature>
<dbReference type="PANTHER" id="PTHR23138:SF87">
    <property type="entry name" value="E3 SUMO-PROTEIN LIGASE RANBP2"/>
    <property type="match status" value="1"/>
</dbReference>
<feature type="region of interest" description="Disordered" evidence="29">
    <location>
        <begin position="2401"/>
        <end position="2424"/>
    </location>
</feature>